<reference evidence="1" key="1">
    <citation type="submission" date="2023-04" db="EMBL/GenBank/DDBJ databases">
        <title>A chromosome-level genome assembly of the parasitoid wasp Eretmocerus hayati.</title>
        <authorList>
            <person name="Zhong Y."/>
            <person name="Liu S."/>
            <person name="Liu Y."/>
        </authorList>
    </citation>
    <scope>NUCLEOTIDE SEQUENCE</scope>
    <source>
        <strain evidence="1">ZJU_SS_LIU_2023</strain>
    </source>
</reference>
<protein>
    <submittedName>
        <fullName evidence="1">Uncharacterized protein</fullName>
    </submittedName>
</protein>
<evidence type="ECO:0000313" key="2">
    <source>
        <dbReference type="Proteomes" id="UP001239111"/>
    </source>
</evidence>
<dbReference type="Proteomes" id="UP001239111">
    <property type="component" value="Chromosome 3"/>
</dbReference>
<accession>A0ACC2NQ34</accession>
<comment type="caution">
    <text evidence="1">The sequence shown here is derived from an EMBL/GenBank/DDBJ whole genome shotgun (WGS) entry which is preliminary data.</text>
</comment>
<sequence length="466" mass="52703">MKIIQVIGVVLVTLYLCDAKPLEYPENAREEKDSQADDECEVKLNFSNMGMSNIKPNFVSGLKIKSLTLRYNSIEKFEKDTFDSLPNLEYLDLSHNKLSKTKLFSFGSVTSLKTLILDYNFGDEVIGYSQQCTNPDTSSGDYEDIVQEPECVSIPYEKYSALETNGYFPEVTHLSLRHIFMNSLAIYWTVYFPKVENLDVSDNRLSSVHDFYKNLPTTLKNLTMENMGFTSMKIPSLKNVTSLNLNLNHFHVIKRSGCDGESLCLENLEGLESLSIASCSIGKVEAHAFKHVMKLSYLDISNNSLDVIPDGTFGHFPSLSYLDISQNPFVNVSFIGELKNLTSLMMNGMKDNRAIESLWSMTSMPMIQIISLRDNGIIFIPSRFFGNLQDIREIDLSNNRLSFLSPGLWQKSLTAIHLNQNQVTKIEDLQLTEATSLQLLDLEKNNVTNIKLSAIKELPDTVILRL</sequence>
<dbReference type="EMBL" id="CM056743">
    <property type="protein sequence ID" value="KAJ8673251.1"/>
    <property type="molecule type" value="Genomic_DNA"/>
</dbReference>
<name>A0ACC2NQ34_9HYME</name>
<evidence type="ECO:0000313" key="1">
    <source>
        <dbReference type="EMBL" id="KAJ8673251.1"/>
    </source>
</evidence>
<gene>
    <name evidence="1" type="ORF">QAD02_004513</name>
</gene>
<organism evidence="1 2">
    <name type="scientific">Eretmocerus hayati</name>
    <dbReference type="NCBI Taxonomy" id="131215"/>
    <lineage>
        <taxon>Eukaryota</taxon>
        <taxon>Metazoa</taxon>
        <taxon>Ecdysozoa</taxon>
        <taxon>Arthropoda</taxon>
        <taxon>Hexapoda</taxon>
        <taxon>Insecta</taxon>
        <taxon>Pterygota</taxon>
        <taxon>Neoptera</taxon>
        <taxon>Endopterygota</taxon>
        <taxon>Hymenoptera</taxon>
        <taxon>Apocrita</taxon>
        <taxon>Proctotrupomorpha</taxon>
        <taxon>Chalcidoidea</taxon>
        <taxon>Aphelinidae</taxon>
        <taxon>Aphelininae</taxon>
        <taxon>Eretmocerus</taxon>
    </lineage>
</organism>
<keyword evidence="2" id="KW-1185">Reference proteome</keyword>
<proteinExistence type="predicted"/>